<sequence length="357" mass="40171">MSLQAKRVLGTSAAILGLLVGWRLLPAGHTSGAPPSPGTTSPRDRARPTLVGTPAGRAPPMSGAVNAAAPAAEALASELEVLRLSLIERFGSRLHEPSVQLRMLEQLMRYFQTRSPDRWREELQTFLRKAFPGQYEALATLLRDRLDYEKWVKDNDAYLRGLDSKQRRAAVWDARNRLFGKETAQRLWDSELKHQALVDALQVIDARQDLPLTEKLSAYKARLGAVYGDGAPAQLARHPQETMNRFLALPSVQRELTGMTSAERARSLWAVRQEMGLNDEALRRWDALDQTRDARWEAGLQYMAERTALARTLSGDALEARLQEVRARYFGTEADVIAQEEASGLFRFTRPRQWGRN</sequence>
<dbReference type="RefSeq" id="WP_090490378.1">
    <property type="nucleotide sequence ID" value="NZ_BJVY01000019.1"/>
</dbReference>
<evidence type="ECO:0000313" key="5">
    <source>
        <dbReference type="Proteomes" id="UP000321224"/>
    </source>
</evidence>
<dbReference type="EMBL" id="BJVY01000019">
    <property type="protein sequence ID" value="GEL71817.1"/>
    <property type="molecule type" value="Genomic_DNA"/>
</dbReference>
<dbReference type="AlphaFoldDB" id="A0A511HE35"/>
<dbReference type="SUPFAM" id="SSF158855">
    <property type="entry name" value="Lipase chaperone-like"/>
    <property type="match status" value="1"/>
</dbReference>
<name>A0A511HE35_9BACT</name>
<feature type="compositionally biased region" description="Low complexity" evidence="1">
    <location>
        <begin position="29"/>
        <end position="41"/>
    </location>
</feature>
<dbReference type="Proteomes" id="UP000321224">
    <property type="component" value="Unassembled WGS sequence"/>
</dbReference>
<protein>
    <recommendedName>
        <fullName evidence="6">Lipase modulator</fullName>
    </recommendedName>
</protein>
<dbReference type="Proteomes" id="UP000198717">
    <property type="component" value="Unassembled WGS sequence"/>
</dbReference>
<dbReference type="EMBL" id="FNAJ01000004">
    <property type="protein sequence ID" value="SDE15456.1"/>
    <property type="molecule type" value="Genomic_DNA"/>
</dbReference>
<evidence type="ECO:0000256" key="1">
    <source>
        <dbReference type="SAM" id="MobiDB-lite"/>
    </source>
</evidence>
<evidence type="ECO:0008006" key="6">
    <source>
        <dbReference type="Google" id="ProtNLM"/>
    </source>
</evidence>
<reference evidence="3 4" key="1">
    <citation type="submission" date="2016-10" db="EMBL/GenBank/DDBJ databases">
        <authorList>
            <person name="Varghese N."/>
            <person name="Submissions S."/>
        </authorList>
    </citation>
    <scope>NUCLEOTIDE SEQUENCE [LARGE SCALE GENOMIC DNA]</scope>
    <source>
        <strain evidence="3 4">DSM 2260</strain>
    </source>
</reference>
<evidence type="ECO:0000313" key="3">
    <source>
        <dbReference type="EMBL" id="SDE15456.1"/>
    </source>
</evidence>
<feature type="region of interest" description="Disordered" evidence="1">
    <location>
        <begin position="29"/>
        <end position="59"/>
    </location>
</feature>
<accession>A0A511HE35</accession>
<reference evidence="2 5" key="2">
    <citation type="submission" date="2019-07" db="EMBL/GenBank/DDBJ databases">
        <title>Whole genome shotgun sequence of Myxococcus virescens NBRC 100334.</title>
        <authorList>
            <person name="Hosoyama A."/>
            <person name="Uohara A."/>
            <person name="Ohji S."/>
            <person name="Ichikawa N."/>
        </authorList>
    </citation>
    <scope>NUCLEOTIDE SEQUENCE [LARGE SCALE GENOMIC DNA]</scope>
    <source>
        <strain evidence="2 5">NBRC 100334</strain>
    </source>
</reference>
<gene>
    <name evidence="2" type="ORF">MVI01_36010</name>
    <name evidence="3" type="ORF">SAMN04488504_104480</name>
</gene>
<organism evidence="2 5">
    <name type="scientific">Myxococcus virescens</name>
    <dbReference type="NCBI Taxonomy" id="83456"/>
    <lineage>
        <taxon>Bacteria</taxon>
        <taxon>Pseudomonadati</taxon>
        <taxon>Myxococcota</taxon>
        <taxon>Myxococcia</taxon>
        <taxon>Myxococcales</taxon>
        <taxon>Cystobacterineae</taxon>
        <taxon>Myxococcaceae</taxon>
        <taxon>Myxococcus</taxon>
    </lineage>
</organism>
<proteinExistence type="predicted"/>
<keyword evidence="4" id="KW-1185">Reference proteome</keyword>
<comment type="caution">
    <text evidence="2">The sequence shown here is derived from an EMBL/GenBank/DDBJ whole genome shotgun (WGS) entry which is preliminary data.</text>
</comment>
<evidence type="ECO:0000313" key="2">
    <source>
        <dbReference type="EMBL" id="GEL71817.1"/>
    </source>
</evidence>
<evidence type="ECO:0000313" key="4">
    <source>
        <dbReference type="Proteomes" id="UP000198717"/>
    </source>
</evidence>